<accession>A0A4Z2IZH7</accession>
<keyword evidence="3" id="KW-1185">Reference proteome</keyword>
<dbReference type="AlphaFoldDB" id="A0A4Z2IZH7"/>
<evidence type="ECO:0000313" key="2">
    <source>
        <dbReference type="EMBL" id="TNN82954.1"/>
    </source>
</evidence>
<dbReference type="EMBL" id="SRLO01000036">
    <property type="protein sequence ID" value="TNN82954.1"/>
    <property type="molecule type" value="Genomic_DNA"/>
</dbReference>
<protein>
    <submittedName>
        <fullName evidence="2">Uncharacterized protein</fullName>
    </submittedName>
</protein>
<feature type="region of interest" description="Disordered" evidence="1">
    <location>
        <begin position="1"/>
        <end position="76"/>
    </location>
</feature>
<evidence type="ECO:0000313" key="3">
    <source>
        <dbReference type="Proteomes" id="UP000314294"/>
    </source>
</evidence>
<evidence type="ECO:0000256" key="1">
    <source>
        <dbReference type="SAM" id="MobiDB-lite"/>
    </source>
</evidence>
<comment type="caution">
    <text evidence="2">The sequence shown here is derived from an EMBL/GenBank/DDBJ whole genome shotgun (WGS) entry which is preliminary data.</text>
</comment>
<organism evidence="2 3">
    <name type="scientific">Liparis tanakae</name>
    <name type="common">Tanaka's snailfish</name>
    <dbReference type="NCBI Taxonomy" id="230148"/>
    <lineage>
        <taxon>Eukaryota</taxon>
        <taxon>Metazoa</taxon>
        <taxon>Chordata</taxon>
        <taxon>Craniata</taxon>
        <taxon>Vertebrata</taxon>
        <taxon>Euteleostomi</taxon>
        <taxon>Actinopterygii</taxon>
        <taxon>Neopterygii</taxon>
        <taxon>Teleostei</taxon>
        <taxon>Neoteleostei</taxon>
        <taxon>Acanthomorphata</taxon>
        <taxon>Eupercaria</taxon>
        <taxon>Perciformes</taxon>
        <taxon>Cottioidei</taxon>
        <taxon>Cottales</taxon>
        <taxon>Liparidae</taxon>
        <taxon>Liparis</taxon>
    </lineage>
</organism>
<reference evidence="2 3" key="1">
    <citation type="submission" date="2019-03" db="EMBL/GenBank/DDBJ databases">
        <title>First draft genome of Liparis tanakae, snailfish: a comprehensive survey of snailfish specific genes.</title>
        <authorList>
            <person name="Kim W."/>
            <person name="Song I."/>
            <person name="Jeong J.-H."/>
            <person name="Kim D."/>
            <person name="Kim S."/>
            <person name="Ryu S."/>
            <person name="Song J.Y."/>
            <person name="Lee S.K."/>
        </authorList>
    </citation>
    <scope>NUCLEOTIDE SEQUENCE [LARGE SCALE GENOMIC DNA]</scope>
    <source>
        <tissue evidence="2">Muscle</tissue>
    </source>
</reference>
<name>A0A4Z2IZH7_9TELE</name>
<gene>
    <name evidence="2" type="ORF">EYF80_006911</name>
</gene>
<proteinExistence type="predicted"/>
<sequence>MAHRLREALHTGLLGTKAATRHQNECDCEQHTGYTADPKPTEEEQPPSPGLHDEDLVKQTLCSAPSSPADMIRQQR</sequence>
<dbReference type="Proteomes" id="UP000314294">
    <property type="component" value="Unassembled WGS sequence"/>
</dbReference>